<dbReference type="Gene3D" id="2.40.50.770">
    <property type="entry name" value="RecQ-mediated genome instability protein Rmi1, C-terminal domain"/>
    <property type="match status" value="1"/>
</dbReference>
<evidence type="ECO:0000313" key="4">
    <source>
        <dbReference type="EMBL" id="RDL31786.1"/>
    </source>
</evidence>
<dbReference type="InterPro" id="IPR013894">
    <property type="entry name" value="RMI1_OB"/>
</dbReference>
<proteinExistence type="predicted"/>
<evidence type="ECO:0000313" key="5">
    <source>
        <dbReference type="Proteomes" id="UP000254866"/>
    </source>
</evidence>
<dbReference type="InterPro" id="IPR042470">
    <property type="entry name" value="RMI1_N_C_sf"/>
</dbReference>
<accession>A0A370TC29</accession>
<dbReference type="Pfam" id="PF21000">
    <property type="entry name" value="RMI1_N_N"/>
    <property type="match status" value="1"/>
</dbReference>
<dbReference type="GeneID" id="43602037"/>
<feature type="compositionally biased region" description="Low complexity" evidence="1">
    <location>
        <begin position="147"/>
        <end position="166"/>
    </location>
</feature>
<dbReference type="AlphaFoldDB" id="A0A370TC29"/>
<evidence type="ECO:0000256" key="1">
    <source>
        <dbReference type="SAM" id="MobiDB-lite"/>
    </source>
</evidence>
<feature type="domain" description="RecQ mediated genome instability protein 1 OB-fold" evidence="2">
    <location>
        <begin position="91"/>
        <end position="248"/>
    </location>
</feature>
<evidence type="ECO:0000259" key="3">
    <source>
        <dbReference type="Pfam" id="PF21000"/>
    </source>
</evidence>
<dbReference type="STRING" id="2656787.A0A370TC29"/>
<organism evidence="4 5">
    <name type="scientific">Venustampulla echinocandica</name>
    <dbReference type="NCBI Taxonomy" id="2656787"/>
    <lineage>
        <taxon>Eukaryota</taxon>
        <taxon>Fungi</taxon>
        <taxon>Dikarya</taxon>
        <taxon>Ascomycota</taxon>
        <taxon>Pezizomycotina</taxon>
        <taxon>Leotiomycetes</taxon>
        <taxon>Helotiales</taxon>
        <taxon>Pleuroascaceae</taxon>
        <taxon>Venustampulla</taxon>
    </lineage>
</organism>
<dbReference type="InterPro" id="IPR049363">
    <property type="entry name" value="RMI1_N"/>
</dbReference>
<protein>
    <submittedName>
        <fullName evidence="4">Uncharacterized protein</fullName>
    </submittedName>
</protein>
<evidence type="ECO:0000259" key="2">
    <source>
        <dbReference type="Pfam" id="PF08585"/>
    </source>
</evidence>
<dbReference type="SMART" id="SM01161">
    <property type="entry name" value="DUF1767"/>
    <property type="match status" value="1"/>
</dbReference>
<dbReference type="Proteomes" id="UP000254866">
    <property type="component" value="Unassembled WGS sequence"/>
</dbReference>
<feature type="region of interest" description="Disordered" evidence="1">
    <location>
        <begin position="140"/>
        <end position="166"/>
    </location>
</feature>
<keyword evidence="5" id="KW-1185">Reference proteome</keyword>
<comment type="caution">
    <text evidence="4">The sequence shown here is derived from an EMBL/GenBank/DDBJ whole genome shotgun (WGS) entry which is preliminary data.</text>
</comment>
<name>A0A370TC29_9HELO</name>
<gene>
    <name evidence="4" type="ORF">BP5553_09188</name>
</gene>
<feature type="domain" description="RMI1 N-terminal" evidence="3">
    <location>
        <begin position="30"/>
        <end position="71"/>
    </location>
</feature>
<dbReference type="Pfam" id="PF08585">
    <property type="entry name" value="RMI1_N_C"/>
    <property type="match status" value="1"/>
</dbReference>
<reference evidence="4 5" key="1">
    <citation type="journal article" date="2018" name="IMA Fungus">
        <title>IMA Genome-F 9: Draft genome sequence of Annulohypoxylon stygium, Aspergillus mulundensis, Berkeleyomyces basicola (syn. Thielaviopsis basicola), Ceratocystis smalleyi, two Cercospora beticola strains, Coleophoma cylindrospora, Fusarium fracticaudum, Phialophora cf. hyalina, and Morchella septimelata.</title>
        <authorList>
            <person name="Wingfield B.D."/>
            <person name="Bills G.F."/>
            <person name="Dong Y."/>
            <person name="Huang W."/>
            <person name="Nel W.J."/>
            <person name="Swalarsk-Parry B.S."/>
            <person name="Vaghefi N."/>
            <person name="Wilken P.M."/>
            <person name="An Z."/>
            <person name="de Beer Z.W."/>
            <person name="De Vos L."/>
            <person name="Chen L."/>
            <person name="Duong T.A."/>
            <person name="Gao Y."/>
            <person name="Hammerbacher A."/>
            <person name="Kikkert J.R."/>
            <person name="Li Y."/>
            <person name="Li H."/>
            <person name="Li K."/>
            <person name="Li Q."/>
            <person name="Liu X."/>
            <person name="Ma X."/>
            <person name="Naidoo K."/>
            <person name="Pethybridge S.J."/>
            <person name="Sun J."/>
            <person name="Steenkamp E.T."/>
            <person name="van der Nest M.A."/>
            <person name="van Wyk S."/>
            <person name="Wingfield M.J."/>
            <person name="Xiong C."/>
            <person name="Yue Q."/>
            <person name="Zhang X."/>
        </authorList>
    </citation>
    <scope>NUCLEOTIDE SEQUENCE [LARGE SCALE GENOMIC DNA]</scope>
    <source>
        <strain evidence="4 5">BP 5553</strain>
    </source>
</reference>
<dbReference type="RefSeq" id="XP_031865718.1">
    <property type="nucleotide sequence ID" value="XM_032017811.1"/>
</dbReference>
<sequence>MAQPTPRPTPTASSAAIQQLTTSLVQSGLPTPHPSFLQPILSSISSTSQRTPPLSSLHATARLRLLASDLTGPNILSPTTPYFPPNTSNVQIPSQTLSTDIPVQVLDIEDLGKSKWEQIEALESERKGETTKGREVIRVIPDSSDNASSLSTPATQTSAAANQASTTNIRSAGPFRLLLQDARGQKAWGFELKKVEKLGMPPYMAIGCKVVLKRGCKVARGMVLLEPATVVVLGGKIEALDKVWREGREGRLRDAVNTGTGDSG</sequence>
<dbReference type="OrthoDB" id="341511at2759"/>
<dbReference type="EMBL" id="NPIC01000011">
    <property type="protein sequence ID" value="RDL31786.1"/>
    <property type="molecule type" value="Genomic_DNA"/>
</dbReference>